<dbReference type="RefSeq" id="WP_194212692.1">
    <property type="nucleotide sequence ID" value="NZ_CP061205.1"/>
</dbReference>
<sequence length="155" mass="16580">MNMRAPIFCIFALLSGLVPLAAQDLHFVGPSTVGKIPIYCEGDGCDAYLPVQGAYVGNQDNTGEKRLNSALGGLAGGLIGEEIAGAPGAIAFGALGAALGWHENNAKRWEKRAQEYDAAWQRGDDTYYNPANRLPNDAHWMYAGPSIELEDIKAK</sequence>
<proteinExistence type="predicted"/>
<evidence type="ECO:0000313" key="2">
    <source>
        <dbReference type="EMBL" id="MFC3050743.1"/>
    </source>
</evidence>
<feature type="signal peptide" evidence="1">
    <location>
        <begin position="1"/>
        <end position="21"/>
    </location>
</feature>
<reference evidence="3" key="1">
    <citation type="journal article" date="2019" name="Int. J. Syst. Evol. Microbiol.">
        <title>The Global Catalogue of Microorganisms (GCM) 10K type strain sequencing project: providing services to taxonomists for standard genome sequencing and annotation.</title>
        <authorList>
            <consortium name="The Broad Institute Genomics Platform"/>
            <consortium name="The Broad Institute Genome Sequencing Center for Infectious Disease"/>
            <person name="Wu L."/>
            <person name="Ma J."/>
        </authorList>
    </citation>
    <scope>NUCLEOTIDE SEQUENCE [LARGE SCALE GENOMIC DNA]</scope>
    <source>
        <strain evidence="3">KCTC 62164</strain>
    </source>
</reference>
<protein>
    <recommendedName>
        <fullName evidence="4">Glycine zipper domain-containing protein</fullName>
    </recommendedName>
</protein>
<gene>
    <name evidence="2" type="ORF">ACFOKA_02380</name>
</gene>
<dbReference type="EMBL" id="JBHRSL010000002">
    <property type="protein sequence ID" value="MFC3050743.1"/>
    <property type="molecule type" value="Genomic_DNA"/>
</dbReference>
<evidence type="ECO:0008006" key="4">
    <source>
        <dbReference type="Google" id="ProtNLM"/>
    </source>
</evidence>
<accession>A0ABV7D168</accession>
<organism evidence="2 3">
    <name type="scientific">Kordiimonas pumila</name>
    <dbReference type="NCBI Taxonomy" id="2161677"/>
    <lineage>
        <taxon>Bacteria</taxon>
        <taxon>Pseudomonadati</taxon>
        <taxon>Pseudomonadota</taxon>
        <taxon>Alphaproteobacteria</taxon>
        <taxon>Kordiimonadales</taxon>
        <taxon>Kordiimonadaceae</taxon>
        <taxon>Kordiimonas</taxon>
    </lineage>
</organism>
<keyword evidence="3" id="KW-1185">Reference proteome</keyword>
<evidence type="ECO:0000313" key="3">
    <source>
        <dbReference type="Proteomes" id="UP001595444"/>
    </source>
</evidence>
<name>A0ABV7D168_9PROT</name>
<evidence type="ECO:0000256" key="1">
    <source>
        <dbReference type="SAM" id="SignalP"/>
    </source>
</evidence>
<comment type="caution">
    <text evidence="2">The sequence shown here is derived from an EMBL/GenBank/DDBJ whole genome shotgun (WGS) entry which is preliminary data.</text>
</comment>
<dbReference type="Proteomes" id="UP001595444">
    <property type="component" value="Unassembled WGS sequence"/>
</dbReference>
<feature type="chain" id="PRO_5046791120" description="Glycine zipper domain-containing protein" evidence="1">
    <location>
        <begin position="22"/>
        <end position="155"/>
    </location>
</feature>
<keyword evidence="1" id="KW-0732">Signal</keyword>